<reference evidence="1 2" key="1">
    <citation type="journal article" date="2018" name="Mol. Biol. Evol.">
        <title>Broad Genomic Sampling Reveals a Smut Pathogenic Ancestry of the Fungal Clade Ustilaginomycotina.</title>
        <authorList>
            <person name="Kijpornyongpan T."/>
            <person name="Mondo S.J."/>
            <person name="Barry K."/>
            <person name="Sandor L."/>
            <person name="Lee J."/>
            <person name="Lipzen A."/>
            <person name="Pangilinan J."/>
            <person name="LaButti K."/>
            <person name="Hainaut M."/>
            <person name="Henrissat B."/>
            <person name="Grigoriev I.V."/>
            <person name="Spatafora J.W."/>
            <person name="Aime M.C."/>
        </authorList>
    </citation>
    <scope>NUCLEOTIDE SEQUENCE [LARGE SCALE GENOMIC DNA]</scope>
    <source>
        <strain evidence="1 2">SA 807</strain>
    </source>
</reference>
<evidence type="ECO:0000313" key="2">
    <source>
        <dbReference type="Proteomes" id="UP000245626"/>
    </source>
</evidence>
<organism evidence="1 2">
    <name type="scientific">Violaceomyces palustris</name>
    <dbReference type="NCBI Taxonomy" id="1673888"/>
    <lineage>
        <taxon>Eukaryota</taxon>
        <taxon>Fungi</taxon>
        <taxon>Dikarya</taxon>
        <taxon>Basidiomycota</taxon>
        <taxon>Ustilaginomycotina</taxon>
        <taxon>Ustilaginomycetes</taxon>
        <taxon>Violaceomycetales</taxon>
        <taxon>Violaceomycetaceae</taxon>
        <taxon>Violaceomyces</taxon>
    </lineage>
</organism>
<proteinExistence type="predicted"/>
<accession>A0ACD0NVP9</accession>
<keyword evidence="2" id="KW-1185">Reference proteome</keyword>
<gene>
    <name evidence="1" type="ORF">IE53DRAFT_127369</name>
</gene>
<dbReference type="EMBL" id="KZ820004">
    <property type="protein sequence ID" value="PWN49809.1"/>
    <property type="molecule type" value="Genomic_DNA"/>
</dbReference>
<protein>
    <submittedName>
        <fullName evidence="1">MoaC-domain-containing protein</fullName>
    </submittedName>
</protein>
<evidence type="ECO:0000313" key="1">
    <source>
        <dbReference type="EMBL" id="PWN49809.1"/>
    </source>
</evidence>
<name>A0ACD0NVP9_9BASI</name>
<dbReference type="Proteomes" id="UP000245626">
    <property type="component" value="Unassembled WGS sequence"/>
</dbReference>
<sequence length="502" mass="53864">MLKPKHMTIGGSSTGLQRRSRPIQNSSLIQSMPRASSRSPQIQTCPIARSYSSWKPRTPSADDADVSNTNHGMSSVDEEEGPWSQLDASFDKMDDGEHFPPKRENRKPSPPPGELSFEEAIFAKAGSASIDAMESAHRIHQGIVASPHQSWSDYMGASEDADDSPWASLDAIADNNQGFGVGSSFSGHGPGSGSGKPYVAEPKFQLHNSMHSPYDDQYSKLASQSASFMVPGMPEPSYSAAPSDNLQGNSNEEDAKLTHIDAATGRASMVDVGWKEVTQRTAIARGKVYMPTTALGLVQLSEEKSRTGEALSLDEKSAKMLGKGPVLHTAQLAGIMAAKKAADLIPLCHTLSLSHVDVQLRIVEAGDGVDGVGPGWSEILKVSLSPSTSAEEVGMNGFSLDQLEDPDSWSTPSMQAQERLLDHRGGSRENTVETTMGYIEVTCQAKTSAQTGVEMEALTGCTVACLTIWDMVKAVAGKEMKMGDIKVVEKWGGKSGHWRRQD</sequence>